<keyword evidence="5" id="KW-0520">NAD</keyword>
<protein>
    <submittedName>
        <fullName evidence="8">GroES-like superfamily, alcohol dehydrogenase-like, NAD(P)-binding domain superfamily</fullName>
    </submittedName>
</protein>
<comment type="similarity">
    <text evidence="2">Belongs to the zinc-containing alcohol dehydrogenase family.</text>
</comment>
<dbReference type="InterPro" id="IPR013149">
    <property type="entry name" value="ADH-like_C"/>
</dbReference>
<dbReference type="EMBL" id="CP099423">
    <property type="protein sequence ID" value="USW54730.1"/>
    <property type="molecule type" value="Genomic_DNA"/>
</dbReference>
<dbReference type="AlphaFoldDB" id="A0A9Q9AY99"/>
<comment type="cofactor">
    <cofactor evidence="1">
        <name>Zn(2+)</name>
        <dbReference type="ChEBI" id="CHEBI:29105"/>
    </cofactor>
</comment>
<evidence type="ECO:0000313" key="9">
    <source>
        <dbReference type="Proteomes" id="UP001056384"/>
    </source>
</evidence>
<dbReference type="GO" id="GO:0046872">
    <property type="term" value="F:metal ion binding"/>
    <property type="evidence" value="ECO:0007669"/>
    <property type="project" value="UniProtKB-KW"/>
</dbReference>
<reference evidence="8" key="1">
    <citation type="submission" date="2022-06" db="EMBL/GenBank/DDBJ databases">
        <title>Complete genome sequences of two strains of the flax pathogen Septoria linicola.</title>
        <authorList>
            <person name="Lapalu N."/>
            <person name="Simon A."/>
            <person name="Demenou B."/>
            <person name="Paumier D."/>
            <person name="Guillot M.-P."/>
            <person name="Gout L."/>
            <person name="Valade R."/>
        </authorList>
    </citation>
    <scope>NUCLEOTIDE SEQUENCE</scope>
    <source>
        <strain evidence="8">SE15195</strain>
    </source>
</reference>
<dbReference type="SUPFAM" id="SSF50129">
    <property type="entry name" value="GroES-like"/>
    <property type="match status" value="1"/>
</dbReference>
<dbReference type="InterPro" id="IPR036291">
    <property type="entry name" value="NAD(P)-bd_dom_sf"/>
</dbReference>
<evidence type="ECO:0000256" key="5">
    <source>
        <dbReference type="ARBA" id="ARBA00023027"/>
    </source>
</evidence>
<dbReference type="Pfam" id="PF00107">
    <property type="entry name" value="ADH_zinc_N"/>
    <property type="match status" value="1"/>
</dbReference>
<dbReference type="Proteomes" id="UP001056384">
    <property type="component" value="Chromosome 6"/>
</dbReference>
<evidence type="ECO:0000259" key="6">
    <source>
        <dbReference type="Pfam" id="PF00107"/>
    </source>
</evidence>
<evidence type="ECO:0000256" key="3">
    <source>
        <dbReference type="ARBA" id="ARBA00022723"/>
    </source>
</evidence>
<dbReference type="InterPro" id="IPR011032">
    <property type="entry name" value="GroES-like_sf"/>
</dbReference>
<keyword evidence="4" id="KW-0862">Zinc</keyword>
<dbReference type="PANTHER" id="PTHR42813">
    <property type="entry name" value="ZINC-TYPE ALCOHOL DEHYDROGENASE-LIKE"/>
    <property type="match status" value="1"/>
</dbReference>
<evidence type="ECO:0000259" key="7">
    <source>
        <dbReference type="Pfam" id="PF08240"/>
    </source>
</evidence>
<feature type="domain" description="Alcohol dehydrogenase-like C-terminal" evidence="6">
    <location>
        <begin position="155"/>
        <end position="229"/>
    </location>
</feature>
<proteinExistence type="inferred from homology"/>
<evidence type="ECO:0000313" key="8">
    <source>
        <dbReference type="EMBL" id="USW54730.1"/>
    </source>
</evidence>
<dbReference type="SUPFAM" id="SSF51735">
    <property type="entry name" value="NAD(P)-binding Rossmann-fold domains"/>
    <property type="match status" value="1"/>
</dbReference>
<evidence type="ECO:0000256" key="4">
    <source>
        <dbReference type="ARBA" id="ARBA00022833"/>
    </source>
</evidence>
<dbReference type="OrthoDB" id="3941538at2759"/>
<name>A0A9Q9AY99_9PEZI</name>
<dbReference type="PANTHER" id="PTHR42813:SF3">
    <property type="entry name" value="GLUTATHIONE-INDEPENDENT FORMALDEHYDE DEHYDROGENASE"/>
    <property type="match status" value="1"/>
</dbReference>
<accession>A0A9Q9AY99</accession>
<sequence>MPTIQSATDAIVRISTAAVCGSDLHYYRGTYGHSDPPWYMGHEALGYVEDIGEDVIIVNRTDRVGIPDITATHDVWSLTEQLGPAFGVGGGLGGCQDADRNLFVIPVDNSTAGNSSTRSDLAWLMLSDVFPTGWAGLDYSGFLAGDTVAVFGAGPVGIMSAYSAILRGAARVFVVDYVQERLDLATSIGATAINFQEGDPVDQILALEPDGVVRSVDCVGYEALNADLQHQEDVIINQMIRLTMVNGGIGGIGVWGDAHSNNTQTVAGALVTPNIIVDMGSFWGKHLSMRSGGVNAIEYIPHLAELIATGVAHPGLAFSDIVGIEDAPDAYARFERHEAMKIAIHFP</sequence>
<keyword evidence="3" id="KW-0479">Metal-binding</keyword>
<evidence type="ECO:0000256" key="2">
    <source>
        <dbReference type="ARBA" id="ARBA00008072"/>
    </source>
</evidence>
<dbReference type="Gene3D" id="3.40.50.720">
    <property type="entry name" value="NAD(P)-binding Rossmann-like Domain"/>
    <property type="match status" value="1"/>
</dbReference>
<dbReference type="Gene3D" id="3.90.180.10">
    <property type="entry name" value="Medium-chain alcohol dehydrogenases, catalytic domain"/>
    <property type="match status" value="1"/>
</dbReference>
<keyword evidence="9" id="KW-1185">Reference proteome</keyword>
<dbReference type="InterPro" id="IPR013154">
    <property type="entry name" value="ADH-like_N"/>
</dbReference>
<gene>
    <name evidence="8" type="ORF">Slin15195_G080490</name>
</gene>
<evidence type="ECO:0000256" key="1">
    <source>
        <dbReference type="ARBA" id="ARBA00001947"/>
    </source>
</evidence>
<dbReference type="Pfam" id="PF08240">
    <property type="entry name" value="ADH_N"/>
    <property type="match status" value="1"/>
</dbReference>
<organism evidence="8 9">
    <name type="scientific">Septoria linicola</name>
    <dbReference type="NCBI Taxonomy" id="215465"/>
    <lineage>
        <taxon>Eukaryota</taxon>
        <taxon>Fungi</taxon>
        <taxon>Dikarya</taxon>
        <taxon>Ascomycota</taxon>
        <taxon>Pezizomycotina</taxon>
        <taxon>Dothideomycetes</taxon>
        <taxon>Dothideomycetidae</taxon>
        <taxon>Mycosphaerellales</taxon>
        <taxon>Mycosphaerellaceae</taxon>
        <taxon>Septoria</taxon>
    </lineage>
</organism>
<feature type="domain" description="Alcohol dehydrogenase-like N-terminal" evidence="7">
    <location>
        <begin position="7"/>
        <end position="69"/>
    </location>
</feature>